<keyword evidence="6" id="KW-1185">Reference proteome</keyword>
<dbReference type="GO" id="GO:0005829">
    <property type="term" value="C:cytosol"/>
    <property type="evidence" value="ECO:0007669"/>
    <property type="project" value="TreeGrafter"/>
</dbReference>
<protein>
    <recommendedName>
        <fullName evidence="4">phosphoglycolate phosphatase</fullName>
        <ecNumber evidence="4">3.1.3.18</ecNumber>
    </recommendedName>
</protein>
<dbReference type="EMBL" id="CAAHFG010000001">
    <property type="protein sequence ID" value="VGO14130.1"/>
    <property type="molecule type" value="Genomic_DNA"/>
</dbReference>
<sequence length="211" mass="22715">MEPQLLIFDLDGTLIDSRADLAAGINHMRCHYGLAPLPLETVSGYVGNGVRKLVERSLQGAEVDVDEALAINKAYYAGHLVVHTYLYDGVADGIAELVKAGHKVALLTNKPGEPSRRILEHFGLADRFTSIIGGGDVPNLKPEPDGILACMEAAGMDAATVWMVGDNYTDLAVAENAGVKNAYVRYGFGEERGYKADAYFASFSELVGYFV</sequence>
<dbReference type="GO" id="GO:0006281">
    <property type="term" value="P:DNA repair"/>
    <property type="evidence" value="ECO:0007669"/>
    <property type="project" value="TreeGrafter"/>
</dbReference>
<evidence type="ECO:0000256" key="1">
    <source>
        <dbReference type="ARBA" id="ARBA00000830"/>
    </source>
</evidence>
<dbReference type="Proteomes" id="UP000366872">
    <property type="component" value="Unassembled WGS sequence"/>
</dbReference>
<dbReference type="EC" id="3.1.3.18" evidence="4"/>
<dbReference type="InterPro" id="IPR041492">
    <property type="entry name" value="HAD_2"/>
</dbReference>
<dbReference type="PRINTS" id="PR00413">
    <property type="entry name" value="HADHALOGNASE"/>
</dbReference>
<dbReference type="RefSeq" id="WP_168442229.1">
    <property type="nucleotide sequence ID" value="NZ_CAAHFG010000001.1"/>
</dbReference>
<comment type="pathway">
    <text evidence="2">Organic acid metabolism; glycolate biosynthesis; glycolate from 2-phosphoglycolate: step 1/1.</text>
</comment>
<dbReference type="AlphaFoldDB" id="A0A6C2U2D5"/>
<dbReference type="Pfam" id="PF13419">
    <property type="entry name" value="HAD_2"/>
    <property type="match status" value="1"/>
</dbReference>
<evidence type="ECO:0000256" key="2">
    <source>
        <dbReference type="ARBA" id="ARBA00004818"/>
    </source>
</evidence>
<dbReference type="InterPro" id="IPR023198">
    <property type="entry name" value="PGP-like_dom2"/>
</dbReference>
<dbReference type="GO" id="GO:0008967">
    <property type="term" value="F:phosphoglycolate phosphatase activity"/>
    <property type="evidence" value="ECO:0007669"/>
    <property type="project" value="UniProtKB-EC"/>
</dbReference>
<dbReference type="InterPro" id="IPR023214">
    <property type="entry name" value="HAD_sf"/>
</dbReference>
<evidence type="ECO:0000256" key="3">
    <source>
        <dbReference type="ARBA" id="ARBA00006171"/>
    </source>
</evidence>
<dbReference type="InterPro" id="IPR050155">
    <property type="entry name" value="HAD-like_hydrolase_sf"/>
</dbReference>
<dbReference type="PANTHER" id="PTHR43434:SF1">
    <property type="entry name" value="PHOSPHOGLYCOLATE PHOSPHATASE"/>
    <property type="match status" value="1"/>
</dbReference>
<evidence type="ECO:0000313" key="5">
    <source>
        <dbReference type="EMBL" id="VGO14130.1"/>
    </source>
</evidence>
<evidence type="ECO:0000313" key="6">
    <source>
        <dbReference type="Proteomes" id="UP000366872"/>
    </source>
</evidence>
<comment type="catalytic activity">
    <reaction evidence="1">
        <text>2-phosphoglycolate + H2O = glycolate + phosphate</text>
        <dbReference type="Rhea" id="RHEA:14369"/>
        <dbReference type="ChEBI" id="CHEBI:15377"/>
        <dbReference type="ChEBI" id="CHEBI:29805"/>
        <dbReference type="ChEBI" id="CHEBI:43474"/>
        <dbReference type="ChEBI" id="CHEBI:58033"/>
        <dbReference type="EC" id="3.1.3.18"/>
    </reaction>
</comment>
<dbReference type="NCBIfam" id="TIGR01549">
    <property type="entry name" value="HAD-SF-IA-v1"/>
    <property type="match status" value="1"/>
</dbReference>
<dbReference type="PANTHER" id="PTHR43434">
    <property type="entry name" value="PHOSPHOGLYCOLATE PHOSPHATASE"/>
    <property type="match status" value="1"/>
</dbReference>
<dbReference type="InterPro" id="IPR006439">
    <property type="entry name" value="HAD-SF_hydro_IA"/>
</dbReference>
<dbReference type="SUPFAM" id="SSF56784">
    <property type="entry name" value="HAD-like"/>
    <property type="match status" value="1"/>
</dbReference>
<dbReference type="InterPro" id="IPR036412">
    <property type="entry name" value="HAD-like_sf"/>
</dbReference>
<comment type="similarity">
    <text evidence="3">Belongs to the HAD-like hydrolase superfamily. CbbY/CbbZ/Gph/YieH family.</text>
</comment>
<name>A0A6C2U2D5_PONDE</name>
<gene>
    <name evidence="5" type="primary">gph</name>
    <name evidence="5" type="ORF">PDESU_02689</name>
</gene>
<dbReference type="SFLD" id="SFLDS00003">
    <property type="entry name" value="Haloacid_Dehalogenase"/>
    <property type="match status" value="1"/>
</dbReference>
<dbReference type="Gene3D" id="3.40.50.1000">
    <property type="entry name" value="HAD superfamily/HAD-like"/>
    <property type="match status" value="1"/>
</dbReference>
<reference evidence="5 6" key="1">
    <citation type="submission" date="2019-04" db="EMBL/GenBank/DDBJ databases">
        <authorList>
            <person name="Van Vliet M D."/>
        </authorList>
    </citation>
    <scope>NUCLEOTIDE SEQUENCE [LARGE SCALE GENOMIC DNA]</scope>
    <source>
        <strain evidence="5 6">F1</strain>
    </source>
</reference>
<accession>A0A6C2U2D5</accession>
<evidence type="ECO:0000256" key="4">
    <source>
        <dbReference type="ARBA" id="ARBA00013078"/>
    </source>
</evidence>
<organism evidence="5 6">
    <name type="scientific">Pontiella desulfatans</name>
    <dbReference type="NCBI Taxonomy" id="2750659"/>
    <lineage>
        <taxon>Bacteria</taxon>
        <taxon>Pseudomonadati</taxon>
        <taxon>Kiritimatiellota</taxon>
        <taxon>Kiritimatiellia</taxon>
        <taxon>Kiritimatiellales</taxon>
        <taxon>Pontiellaceae</taxon>
        <taxon>Pontiella</taxon>
    </lineage>
</organism>
<dbReference type="Gene3D" id="1.10.150.240">
    <property type="entry name" value="Putative phosphatase, domain 2"/>
    <property type="match status" value="1"/>
</dbReference>
<proteinExistence type="inferred from homology"/>
<dbReference type="SFLD" id="SFLDG01129">
    <property type="entry name" value="C1.5:_HAD__Beta-PGM__Phosphata"/>
    <property type="match status" value="1"/>
</dbReference>